<evidence type="ECO:0000313" key="2">
    <source>
        <dbReference type="EMBL" id="KYO42833.1"/>
    </source>
</evidence>
<evidence type="ECO:0000313" key="3">
    <source>
        <dbReference type="Proteomes" id="UP000050525"/>
    </source>
</evidence>
<feature type="region of interest" description="Disordered" evidence="1">
    <location>
        <begin position="19"/>
        <end position="41"/>
    </location>
</feature>
<evidence type="ECO:0000256" key="1">
    <source>
        <dbReference type="SAM" id="MobiDB-lite"/>
    </source>
</evidence>
<dbReference type="AlphaFoldDB" id="A0A151P1E2"/>
<gene>
    <name evidence="2" type="ORF">Y1Q_0016207</name>
</gene>
<keyword evidence="3" id="KW-1185">Reference proteome</keyword>
<protein>
    <submittedName>
        <fullName evidence="2">Uncharacterized protein</fullName>
    </submittedName>
</protein>
<proteinExistence type="predicted"/>
<dbReference type="EMBL" id="AKHW03001351">
    <property type="protein sequence ID" value="KYO42833.1"/>
    <property type="molecule type" value="Genomic_DNA"/>
</dbReference>
<dbReference type="Proteomes" id="UP000050525">
    <property type="component" value="Unassembled WGS sequence"/>
</dbReference>
<name>A0A151P1E2_ALLMI</name>
<sequence>MSGGREIWGQVPKEAQLPAMSHGVPLRGSAPPPLSSALSGVKRNPEVKDAYPANPVIEQCHDLEVGDWVVYIVV</sequence>
<accession>A0A151P1E2</accession>
<feature type="compositionally biased region" description="Low complexity" evidence="1">
    <location>
        <begin position="25"/>
        <end position="40"/>
    </location>
</feature>
<organism evidence="2 3">
    <name type="scientific">Alligator mississippiensis</name>
    <name type="common">American alligator</name>
    <dbReference type="NCBI Taxonomy" id="8496"/>
    <lineage>
        <taxon>Eukaryota</taxon>
        <taxon>Metazoa</taxon>
        <taxon>Chordata</taxon>
        <taxon>Craniata</taxon>
        <taxon>Vertebrata</taxon>
        <taxon>Euteleostomi</taxon>
        <taxon>Archelosauria</taxon>
        <taxon>Archosauria</taxon>
        <taxon>Crocodylia</taxon>
        <taxon>Alligatoridae</taxon>
        <taxon>Alligatorinae</taxon>
        <taxon>Alligator</taxon>
    </lineage>
</organism>
<comment type="caution">
    <text evidence="2">The sequence shown here is derived from an EMBL/GenBank/DDBJ whole genome shotgun (WGS) entry which is preliminary data.</text>
</comment>
<reference evidence="2 3" key="1">
    <citation type="journal article" date="2012" name="Genome Biol.">
        <title>Sequencing three crocodilian genomes to illuminate the evolution of archosaurs and amniotes.</title>
        <authorList>
            <person name="St John J.A."/>
            <person name="Braun E.L."/>
            <person name="Isberg S.R."/>
            <person name="Miles L.G."/>
            <person name="Chong A.Y."/>
            <person name="Gongora J."/>
            <person name="Dalzell P."/>
            <person name="Moran C."/>
            <person name="Bed'hom B."/>
            <person name="Abzhanov A."/>
            <person name="Burgess S.C."/>
            <person name="Cooksey A.M."/>
            <person name="Castoe T.A."/>
            <person name="Crawford N.G."/>
            <person name="Densmore L.D."/>
            <person name="Drew J.C."/>
            <person name="Edwards S.V."/>
            <person name="Faircloth B.C."/>
            <person name="Fujita M.K."/>
            <person name="Greenwold M.J."/>
            <person name="Hoffmann F.G."/>
            <person name="Howard J.M."/>
            <person name="Iguchi T."/>
            <person name="Janes D.E."/>
            <person name="Khan S.Y."/>
            <person name="Kohno S."/>
            <person name="de Koning A.J."/>
            <person name="Lance S.L."/>
            <person name="McCarthy F.M."/>
            <person name="McCormack J.E."/>
            <person name="Merchant M.E."/>
            <person name="Peterson D.G."/>
            <person name="Pollock D.D."/>
            <person name="Pourmand N."/>
            <person name="Raney B.J."/>
            <person name="Roessler K.A."/>
            <person name="Sanford J.R."/>
            <person name="Sawyer R.H."/>
            <person name="Schmidt C.J."/>
            <person name="Triplett E.W."/>
            <person name="Tuberville T.D."/>
            <person name="Venegas-Anaya M."/>
            <person name="Howard J.T."/>
            <person name="Jarvis E.D."/>
            <person name="Guillette L.J.Jr."/>
            <person name="Glenn T.C."/>
            <person name="Green R.E."/>
            <person name="Ray D.A."/>
        </authorList>
    </citation>
    <scope>NUCLEOTIDE SEQUENCE [LARGE SCALE GENOMIC DNA]</scope>
    <source>
        <strain evidence="2">KSC_2009_1</strain>
    </source>
</reference>